<dbReference type="OrthoDB" id="1845088at2759"/>
<dbReference type="Proteomes" id="UP000657918">
    <property type="component" value="Unassembled WGS sequence"/>
</dbReference>
<feature type="compositionally biased region" description="Polar residues" evidence="1">
    <location>
        <begin position="56"/>
        <end position="74"/>
    </location>
</feature>
<sequence length="231" mass="24888">MEVSNSTIPTKTNLTFAATHSKPAASKRNKGPGFTNPSHSPISYAPPPAHMGSFPNKPNASHSGDNRPTFNFSYQGRLPPSDLAAMDAEGNTSHTQQMWYADSRVNAHITNNTANLTTSQPYDGDDTITVGNGSDLVLSTVVTETEPSTYTQAVSSPQWCAAMGFEFDALMACRDSNGLHLHQTRFITDLLHSTNMVGAKPLNCPTVFSPKLSSSSDNINHNQDDSDKCEP</sequence>
<feature type="region of interest" description="Disordered" evidence="1">
    <location>
        <begin position="212"/>
        <end position="231"/>
    </location>
</feature>
<feature type="compositionally biased region" description="Polar residues" evidence="1">
    <location>
        <begin position="212"/>
        <end position="221"/>
    </location>
</feature>
<keyword evidence="3" id="KW-1185">Reference proteome</keyword>
<protein>
    <submittedName>
        <fullName evidence="2">Uncharacterized protein</fullName>
    </submittedName>
</protein>
<feature type="region of interest" description="Disordered" evidence="1">
    <location>
        <begin position="1"/>
        <end position="90"/>
    </location>
</feature>
<evidence type="ECO:0000313" key="3">
    <source>
        <dbReference type="Proteomes" id="UP000657918"/>
    </source>
</evidence>
<feature type="compositionally biased region" description="Polar residues" evidence="1">
    <location>
        <begin position="1"/>
        <end position="18"/>
    </location>
</feature>
<gene>
    <name evidence="2" type="ORF">SADUNF_Sadunf07G0056500</name>
</gene>
<dbReference type="AlphaFoldDB" id="A0A835JVV0"/>
<proteinExistence type="predicted"/>
<accession>A0A835JVV0</accession>
<feature type="compositionally biased region" description="Basic and acidic residues" evidence="1">
    <location>
        <begin position="222"/>
        <end position="231"/>
    </location>
</feature>
<organism evidence="2 3">
    <name type="scientific">Salix dunnii</name>
    <dbReference type="NCBI Taxonomy" id="1413687"/>
    <lineage>
        <taxon>Eukaryota</taxon>
        <taxon>Viridiplantae</taxon>
        <taxon>Streptophyta</taxon>
        <taxon>Embryophyta</taxon>
        <taxon>Tracheophyta</taxon>
        <taxon>Spermatophyta</taxon>
        <taxon>Magnoliopsida</taxon>
        <taxon>eudicotyledons</taxon>
        <taxon>Gunneridae</taxon>
        <taxon>Pentapetalae</taxon>
        <taxon>rosids</taxon>
        <taxon>fabids</taxon>
        <taxon>Malpighiales</taxon>
        <taxon>Salicaceae</taxon>
        <taxon>Saliceae</taxon>
        <taxon>Salix</taxon>
    </lineage>
</organism>
<dbReference type="EMBL" id="JADGMS010000007">
    <property type="protein sequence ID" value="KAF9678647.1"/>
    <property type="molecule type" value="Genomic_DNA"/>
</dbReference>
<reference evidence="2 3" key="1">
    <citation type="submission" date="2020-10" db="EMBL/GenBank/DDBJ databases">
        <title>Plant Genome Project.</title>
        <authorList>
            <person name="Zhang R.-G."/>
        </authorList>
    </citation>
    <scope>NUCLEOTIDE SEQUENCE [LARGE SCALE GENOMIC DNA]</scope>
    <source>
        <strain evidence="2">FAFU-HL-1</strain>
        <tissue evidence="2">Leaf</tissue>
    </source>
</reference>
<comment type="caution">
    <text evidence="2">The sequence shown here is derived from an EMBL/GenBank/DDBJ whole genome shotgun (WGS) entry which is preliminary data.</text>
</comment>
<name>A0A835JVV0_9ROSI</name>
<evidence type="ECO:0000313" key="2">
    <source>
        <dbReference type="EMBL" id="KAF9678647.1"/>
    </source>
</evidence>
<evidence type="ECO:0000256" key="1">
    <source>
        <dbReference type="SAM" id="MobiDB-lite"/>
    </source>
</evidence>